<evidence type="ECO:0000256" key="2">
    <source>
        <dbReference type="ARBA" id="ARBA00023242"/>
    </source>
</evidence>
<evidence type="ECO:0000259" key="4">
    <source>
        <dbReference type="PROSITE" id="PS50048"/>
    </source>
</evidence>
<protein>
    <recommendedName>
        <fullName evidence="4">Zn(2)-C6 fungal-type domain-containing protein</fullName>
    </recommendedName>
</protein>
<dbReference type="GO" id="GO:0003677">
    <property type="term" value="F:DNA binding"/>
    <property type="evidence" value="ECO:0007669"/>
    <property type="project" value="InterPro"/>
</dbReference>
<organism evidence="5 6">
    <name type="scientific">Sclerotinia nivalis</name>
    <dbReference type="NCBI Taxonomy" id="352851"/>
    <lineage>
        <taxon>Eukaryota</taxon>
        <taxon>Fungi</taxon>
        <taxon>Dikarya</taxon>
        <taxon>Ascomycota</taxon>
        <taxon>Pezizomycotina</taxon>
        <taxon>Leotiomycetes</taxon>
        <taxon>Helotiales</taxon>
        <taxon>Sclerotiniaceae</taxon>
        <taxon>Sclerotinia</taxon>
    </lineage>
</organism>
<feature type="compositionally biased region" description="Basic and acidic residues" evidence="3">
    <location>
        <begin position="604"/>
        <end position="613"/>
    </location>
</feature>
<feature type="region of interest" description="Disordered" evidence="3">
    <location>
        <begin position="604"/>
        <end position="701"/>
    </location>
</feature>
<dbReference type="InterPro" id="IPR001138">
    <property type="entry name" value="Zn2Cys6_DnaBD"/>
</dbReference>
<gene>
    <name evidence="5" type="ORF">OCU04_000735</name>
</gene>
<dbReference type="GO" id="GO:0006351">
    <property type="term" value="P:DNA-templated transcription"/>
    <property type="evidence" value="ECO:0007669"/>
    <property type="project" value="InterPro"/>
</dbReference>
<dbReference type="GO" id="GO:0008270">
    <property type="term" value="F:zinc ion binding"/>
    <property type="evidence" value="ECO:0007669"/>
    <property type="project" value="InterPro"/>
</dbReference>
<dbReference type="GO" id="GO:0000981">
    <property type="term" value="F:DNA-binding transcription factor activity, RNA polymerase II-specific"/>
    <property type="evidence" value="ECO:0007669"/>
    <property type="project" value="InterPro"/>
</dbReference>
<evidence type="ECO:0000313" key="6">
    <source>
        <dbReference type="Proteomes" id="UP001152300"/>
    </source>
</evidence>
<dbReference type="SMART" id="SM00906">
    <property type="entry name" value="Fungal_trans"/>
    <property type="match status" value="1"/>
</dbReference>
<feature type="region of interest" description="Disordered" evidence="3">
    <location>
        <begin position="798"/>
        <end position="819"/>
    </location>
</feature>
<dbReference type="AlphaFoldDB" id="A0A9X0DP19"/>
<dbReference type="PROSITE" id="PS00463">
    <property type="entry name" value="ZN2_CY6_FUNGAL_1"/>
    <property type="match status" value="1"/>
</dbReference>
<dbReference type="PANTHER" id="PTHR46910">
    <property type="entry name" value="TRANSCRIPTION FACTOR PDR1"/>
    <property type="match status" value="1"/>
</dbReference>
<dbReference type="InterPro" id="IPR007219">
    <property type="entry name" value="XnlR_reg_dom"/>
</dbReference>
<reference evidence="5" key="1">
    <citation type="submission" date="2022-11" db="EMBL/GenBank/DDBJ databases">
        <title>Genome Resource of Sclerotinia nivalis Strain SnTB1, a Plant Pathogen Isolated from American Ginseng.</title>
        <authorList>
            <person name="Fan S."/>
        </authorList>
    </citation>
    <scope>NUCLEOTIDE SEQUENCE</scope>
    <source>
        <strain evidence="5">SnTB1</strain>
    </source>
</reference>
<dbReference type="SUPFAM" id="SSF57701">
    <property type="entry name" value="Zn2/Cys6 DNA-binding domain"/>
    <property type="match status" value="1"/>
</dbReference>
<evidence type="ECO:0000256" key="1">
    <source>
        <dbReference type="ARBA" id="ARBA00022723"/>
    </source>
</evidence>
<dbReference type="CDD" id="cd00067">
    <property type="entry name" value="GAL4"/>
    <property type="match status" value="1"/>
</dbReference>
<feature type="compositionally biased region" description="Gly residues" evidence="3">
    <location>
        <begin position="865"/>
        <end position="878"/>
    </location>
</feature>
<dbReference type="Pfam" id="PF00172">
    <property type="entry name" value="Zn_clus"/>
    <property type="match status" value="1"/>
</dbReference>
<comment type="caution">
    <text evidence="5">The sequence shown here is derived from an EMBL/GenBank/DDBJ whole genome shotgun (WGS) entry which is preliminary data.</text>
</comment>
<dbReference type="InterPro" id="IPR036864">
    <property type="entry name" value="Zn2-C6_fun-type_DNA-bd_sf"/>
</dbReference>
<keyword evidence="6" id="KW-1185">Reference proteome</keyword>
<keyword evidence="1" id="KW-0479">Metal-binding</keyword>
<evidence type="ECO:0000313" key="5">
    <source>
        <dbReference type="EMBL" id="KAJ8070354.1"/>
    </source>
</evidence>
<feature type="compositionally biased region" description="Polar residues" evidence="3">
    <location>
        <begin position="798"/>
        <end position="814"/>
    </location>
</feature>
<dbReference type="Pfam" id="PF04082">
    <property type="entry name" value="Fungal_trans"/>
    <property type="match status" value="1"/>
</dbReference>
<dbReference type="PROSITE" id="PS50048">
    <property type="entry name" value="ZN2_CY6_FUNGAL_2"/>
    <property type="match status" value="1"/>
</dbReference>
<dbReference type="CDD" id="cd12148">
    <property type="entry name" value="fungal_TF_MHR"/>
    <property type="match status" value="1"/>
</dbReference>
<dbReference type="EMBL" id="JAPEIS010000001">
    <property type="protein sequence ID" value="KAJ8070354.1"/>
    <property type="molecule type" value="Genomic_DNA"/>
</dbReference>
<dbReference type="InterPro" id="IPR050987">
    <property type="entry name" value="AtrR-like"/>
</dbReference>
<dbReference type="Proteomes" id="UP001152300">
    <property type="component" value="Unassembled WGS sequence"/>
</dbReference>
<keyword evidence="2" id="KW-0539">Nucleus</keyword>
<dbReference type="Gene3D" id="4.10.240.10">
    <property type="entry name" value="Zn(2)-C6 fungal-type DNA-binding domain"/>
    <property type="match status" value="1"/>
</dbReference>
<dbReference type="PANTHER" id="PTHR46910:SF25">
    <property type="entry name" value="ABC-TRANSPORTER-REGULATING TRANSCRIPTION FACTOR"/>
    <property type="match status" value="1"/>
</dbReference>
<accession>A0A9X0DP19</accession>
<name>A0A9X0DP19_9HELO</name>
<evidence type="ECO:0000256" key="3">
    <source>
        <dbReference type="SAM" id="MobiDB-lite"/>
    </source>
</evidence>
<sequence>MDNRTPRHRTACDTCKRMKIKCEWDQEGICNRCQGREMNCTVTAKVRKKREKKKDNHIFLLEAKLRRMEHVMTNSGLSVDASGIDRQASEEINDQAAMFENFSTLNISNTGTEEFLGVASGFSIFSPQGLQLISKIIGNDEFANYMTATNHIRMNQHSVPASLWYAMPDDKHKPLPPREIADQILEFLFDRLIPSFPLFDRKTFMERYSRQYPVKCSEHPAWYACLNVCFALASIIRKEELPVNSPQSPNSPKFGGLESLPCWGWLQNATSTFVDLQFGPPSLMAVQAMAGLAFILNTFSDVYPCSVVSAAAIRLAQAIGLHRNISDSGLSEVEIEQRRNVFWIAIMVERGAVIRQGRPSVIHDEDIGVDLPSGSQYPKNVDGRFVTFRHNAMLSLLQGRIYNRLYSAKSFTKSSTERLKIVGILDDELQQWCETIPIEVRPGHPLKCDKYHIITAVCMQWGYYQCLNTIHRVSLYYGPGLLDLDGKKPRSDFDSKLNPRVYASAAICVNAARRTIELLNACLTLSSPVEVNILRIFIHYALAACATLFENILQHPLDPQAQYDLQLMNDVISFLSNFEDHGPADSHPTVPVFQEVNRVAAEHVNKAQREAPKYTKRSRASSRNFEEPHTESDESDEEDYKAEEKVGSNTVAEAQDPQVAILPANSARSQVSPFPPVQPQSDAPPDMRPFDHNPSNYKSEHIPTSMEQSYNLQPTAYDPYQTPPFYEEHTNLPDLNYQHSQNHSENYQDQPRYISQLKLEPQSYPSHSDVHTPHPATGFYFSSSEQHQQSITPYHSETYTNTLRNPNAVPQDQISPGEERLVPQHGGWLFPMISPWSYGEQSDNNLNVGAVDENGGAAWRHEGNNGEGGGLDGWRGHG</sequence>
<feature type="domain" description="Zn(2)-C6 fungal-type" evidence="4">
    <location>
        <begin position="11"/>
        <end position="42"/>
    </location>
</feature>
<proteinExistence type="predicted"/>
<feature type="region of interest" description="Disordered" evidence="3">
    <location>
        <begin position="857"/>
        <end position="878"/>
    </location>
</feature>
<dbReference type="OrthoDB" id="2123952at2759"/>